<keyword evidence="2" id="KW-0472">Membrane</keyword>
<reference evidence="3" key="1">
    <citation type="submission" date="2023-03" db="EMBL/GenBank/DDBJ databases">
        <title>Massive genome expansion in bonnet fungi (Mycena s.s.) driven by repeated elements and novel gene families across ecological guilds.</title>
        <authorList>
            <consortium name="Lawrence Berkeley National Laboratory"/>
            <person name="Harder C.B."/>
            <person name="Miyauchi S."/>
            <person name="Viragh M."/>
            <person name="Kuo A."/>
            <person name="Thoen E."/>
            <person name="Andreopoulos B."/>
            <person name="Lu D."/>
            <person name="Skrede I."/>
            <person name="Drula E."/>
            <person name="Henrissat B."/>
            <person name="Morin E."/>
            <person name="Kohler A."/>
            <person name="Barry K."/>
            <person name="LaButti K."/>
            <person name="Morin E."/>
            <person name="Salamov A."/>
            <person name="Lipzen A."/>
            <person name="Mereny Z."/>
            <person name="Hegedus B."/>
            <person name="Baldrian P."/>
            <person name="Stursova M."/>
            <person name="Weitz H."/>
            <person name="Taylor A."/>
            <person name="Grigoriev I.V."/>
            <person name="Nagy L.G."/>
            <person name="Martin F."/>
            <person name="Kauserud H."/>
        </authorList>
    </citation>
    <scope>NUCLEOTIDE SEQUENCE</scope>
    <source>
        <strain evidence="3">CBHHK182m</strain>
    </source>
</reference>
<keyword evidence="2" id="KW-0812">Transmembrane</keyword>
<gene>
    <name evidence="3" type="ORF">B0H16DRAFT_1430234</name>
</gene>
<dbReference type="Proteomes" id="UP001215598">
    <property type="component" value="Unassembled WGS sequence"/>
</dbReference>
<proteinExistence type="predicted"/>
<keyword evidence="1" id="KW-0175">Coiled coil</keyword>
<evidence type="ECO:0000313" key="3">
    <source>
        <dbReference type="EMBL" id="KAJ7724863.1"/>
    </source>
</evidence>
<name>A0AAD7HNP1_9AGAR</name>
<feature type="coiled-coil region" evidence="1">
    <location>
        <begin position="82"/>
        <end position="116"/>
    </location>
</feature>
<protein>
    <submittedName>
        <fullName evidence="3">Uncharacterized protein</fullName>
    </submittedName>
</protein>
<dbReference type="InterPro" id="IPR038213">
    <property type="entry name" value="IFI6/IFI27-like_sf"/>
</dbReference>
<accession>A0AAD7HNP1</accession>
<dbReference type="Gene3D" id="6.10.110.10">
    <property type="match status" value="1"/>
</dbReference>
<keyword evidence="4" id="KW-1185">Reference proteome</keyword>
<sequence length="317" mass="34739">MQVKTLFLPLLAFIFTASLVDLTPVTALYFPARLPASVLAFFKQHVLQSGPVFHSDEVDLEDFWRQARDLGERARKYSENLLEETAKRSQEVREKIDELKARMEEIVRSATALHNELQGSVKLRARDVSAEDMSGDLQRAFEKVVEELKVMFPAPEEAPGHEDRRRVIAAALEKAGVALTEVCTKCGMDEERVKAHWQAVRPAIESMVTVLGDLAEQHPDLLSALLFTGAVMLIPNYVILRPLLGVFGFGPTGPIKGSTASWAQRVFYGAAVNKGSWFAYLDKAAMTIKAPGWLGWLGGLIGVGLGGGLFASCGGRG</sequence>
<evidence type="ECO:0000256" key="1">
    <source>
        <dbReference type="SAM" id="Coils"/>
    </source>
</evidence>
<dbReference type="EMBL" id="JARKIB010000198">
    <property type="protein sequence ID" value="KAJ7724863.1"/>
    <property type="molecule type" value="Genomic_DNA"/>
</dbReference>
<dbReference type="AlphaFoldDB" id="A0AAD7HNP1"/>
<evidence type="ECO:0000313" key="4">
    <source>
        <dbReference type="Proteomes" id="UP001215598"/>
    </source>
</evidence>
<organism evidence="3 4">
    <name type="scientific">Mycena metata</name>
    <dbReference type="NCBI Taxonomy" id="1033252"/>
    <lineage>
        <taxon>Eukaryota</taxon>
        <taxon>Fungi</taxon>
        <taxon>Dikarya</taxon>
        <taxon>Basidiomycota</taxon>
        <taxon>Agaricomycotina</taxon>
        <taxon>Agaricomycetes</taxon>
        <taxon>Agaricomycetidae</taxon>
        <taxon>Agaricales</taxon>
        <taxon>Marasmiineae</taxon>
        <taxon>Mycenaceae</taxon>
        <taxon>Mycena</taxon>
    </lineage>
</organism>
<keyword evidence="2" id="KW-1133">Transmembrane helix</keyword>
<evidence type="ECO:0000256" key="2">
    <source>
        <dbReference type="SAM" id="Phobius"/>
    </source>
</evidence>
<comment type="caution">
    <text evidence="3">The sequence shown here is derived from an EMBL/GenBank/DDBJ whole genome shotgun (WGS) entry which is preliminary data.</text>
</comment>
<feature type="transmembrane region" description="Helical" evidence="2">
    <location>
        <begin position="293"/>
        <end position="313"/>
    </location>
</feature>